<dbReference type="EMBL" id="CP095045">
    <property type="protein sequence ID" value="UOQ56112.1"/>
    <property type="molecule type" value="Genomic_DNA"/>
</dbReference>
<feature type="binding site" evidence="9">
    <location>
        <position position="273"/>
    </location>
    <ligand>
        <name>substrate</name>
    </ligand>
</feature>
<dbReference type="SUPFAM" id="SSF53613">
    <property type="entry name" value="Ribokinase-like"/>
    <property type="match status" value="1"/>
</dbReference>
<evidence type="ECO:0000256" key="4">
    <source>
        <dbReference type="ARBA" id="ARBA00022777"/>
    </source>
</evidence>
<evidence type="ECO:0000256" key="8">
    <source>
        <dbReference type="ARBA" id="ARBA00023277"/>
    </source>
</evidence>
<protein>
    <recommendedName>
        <fullName evidence="9">Ribokinase</fullName>
        <shortName evidence="9">RK</shortName>
        <ecNumber evidence="9">2.7.1.15</ecNumber>
    </recommendedName>
</protein>
<comment type="caution">
    <text evidence="9">Lacks conserved residue(s) required for the propagation of feature annotation.</text>
</comment>
<feature type="binding site" evidence="9">
    <location>
        <begin position="272"/>
        <end position="273"/>
    </location>
    <ligand>
        <name>ATP</name>
        <dbReference type="ChEBI" id="CHEBI:30616"/>
    </ligand>
</feature>
<dbReference type="Pfam" id="PF00294">
    <property type="entry name" value="PfkB"/>
    <property type="match status" value="1"/>
</dbReference>
<comment type="cofactor">
    <cofactor evidence="9">
        <name>Mg(2+)</name>
        <dbReference type="ChEBI" id="CHEBI:18420"/>
    </cofactor>
    <text evidence="9">Requires a divalent cation, most likely magnesium in vivo, as an electrophilic catalyst to aid phosphoryl group transfer. It is the chelate of the metal and the nucleotide that is the actual substrate.</text>
</comment>
<evidence type="ECO:0000256" key="1">
    <source>
        <dbReference type="ARBA" id="ARBA00022679"/>
    </source>
</evidence>
<evidence type="ECO:0000256" key="6">
    <source>
        <dbReference type="ARBA" id="ARBA00022842"/>
    </source>
</evidence>
<feature type="binding site" evidence="9">
    <location>
        <begin position="28"/>
        <end position="30"/>
    </location>
    <ligand>
        <name>substrate</name>
    </ligand>
</feature>
<feature type="binding site" evidence="9">
    <location>
        <position position="156"/>
    </location>
    <ligand>
        <name>substrate</name>
    </ligand>
</feature>
<dbReference type="InterPro" id="IPR011877">
    <property type="entry name" value="Ribokinase"/>
</dbReference>
<evidence type="ECO:0000256" key="9">
    <source>
        <dbReference type="HAMAP-Rule" id="MF_01987"/>
    </source>
</evidence>
<dbReference type="GO" id="GO:0016301">
    <property type="term" value="F:kinase activity"/>
    <property type="evidence" value="ECO:0007669"/>
    <property type="project" value="UniProtKB-KW"/>
</dbReference>
<feature type="active site" description="Proton acceptor" evidence="9">
    <location>
        <position position="273"/>
    </location>
</feature>
<evidence type="ECO:0000256" key="5">
    <source>
        <dbReference type="ARBA" id="ARBA00022840"/>
    </source>
</evidence>
<comment type="pathway">
    <text evidence="9">Carbohydrate metabolism; D-ribose degradation; D-ribose 5-phosphate from beta-D-ribopyranose: step 2/2.</text>
</comment>
<keyword evidence="1 9" id="KW-0808">Transferase</keyword>
<feature type="binding site" evidence="9">
    <location>
        <begin position="56"/>
        <end position="60"/>
    </location>
    <ligand>
        <name>substrate</name>
    </ligand>
</feature>
<keyword evidence="9" id="KW-0963">Cytoplasm</keyword>
<dbReference type="Gene3D" id="3.40.1190.20">
    <property type="match status" value="1"/>
</dbReference>
<dbReference type="InterPro" id="IPR002139">
    <property type="entry name" value="Ribo/fructo_kinase"/>
</dbReference>
<keyword evidence="6 9" id="KW-0460">Magnesium</keyword>
<feature type="binding site" evidence="9">
    <location>
        <begin position="235"/>
        <end position="240"/>
    </location>
    <ligand>
        <name>ATP</name>
        <dbReference type="ChEBI" id="CHEBI:30616"/>
    </ligand>
</feature>
<feature type="binding site" evidence="9">
    <location>
        <position position="296"/>
    </location>
    <ligand>
        <name>K(+)</name>
        <dbReference type="ChEBI" id="CHEBI:29103"/>
    </ligand>
</feature>
<feature type="binding site" evidence="9">
    <location>
        <position position="267"/>
    </location>
    <ligand>
        <name>K(+)</name>
        <dbReference type="ChEBI" id="CHEBI:29103"/>
    </ligand>
</feature>
<feature type="binding site" evidence="9">
    <location>
        <position position="269"/>
    </location>
    <ligand>
        <name>K(+)</name>
        <dbReference type="ChEBI" id="CHEBI:29103"/>
    </ligand>
</feature>
<evidence type="ECO:0000313" key="12">
    <source>
        <dbReference type="Proteomes" id="UP000831786"/>
    </source>
</evidence>
<keyword evidence="3 9" id="KW-0547">Nucleotide-binding</keyword>
<feature type="domain" description="Carbohydrate kinase PfkB" evidence="10">
    <location>
        <begin position="21"/>
        <end position="306"/>
    </location>
</feature>
<proteinExistence type="inferred from homology"/>
<comment type="subcellular location">
    <subcellularLocation>
        <location evidence="9">Cytoplasm</location>
    </subcellularLocation>
</comment>
<comment type="subunit">
    <text evidence="9">Homodimer.</text>
</comment>
<comment type="catalytic activity">
    <reaction evidence="9">
        <text>D-ribose + ATP = D-ribose 5-phosphate + ADP + H(+)</text>
        <dbReference type="Rhea" id="RHEA:13697"/>
        <dbReference type="ChEBI" id="CHEBI:15378"/>
        <dbReference type="ChEBI" id="CHEBI:30616"/>
        <dbReference type="ChEBI" id="CHEBI:47013"/>
        <dbReference type="ChEBI" id="CHEBI:78346"/>
        <dbReference type="ChEBI" id="CHEBI:456216"/>
        <dbReference type="EC" id="2.7.1.15"/>
    </reaction>
</comment>
<dbReference type="Proteomes" id="UP000831786">
    <property type="component" value="Chromosome"/>
</dbReference>
<keyword evidence="2 9" id="KW-0479">Metal-binding</keyword>
<organism evidence="11 12">
    <name type="scientific">Leucobacter allii</name>
    <dbReference type="NCBI Taxonomy" id="2932247"/>
    <lineage>
        <taxon>Bacteria</taxon>
        <taxon>Bacillati</taxon>
        <taxon>Actinomycetota</taxon>
        <taxon>Actinomycetes</taxon>
        <taxon>Micrococcales</taxon>
        <taxon>Microbacteriaceae</taxon>
        <taxon>Leucobacter</taxon>
    </lineage>
</organism>
<reference evidence="11 12" key="1">
    <citation type="submission" date="2022-04" db="EMBL/GenBank/DDBJ databases">
        <title>Leucobacter sp. isolated from rhizosphere of garlic.</title>
        <authorList>
            <person name="Won M."/>
            <person name="Lee C.-M."/>
            <person name="Woen H.-Y."/>
            <person name="Kwon S.-W."/>
        </authorList>
    </citation>
    <scope>NUCLEOTIDE SEQUENCE [LARGE SCALE GENOMIC DNA]</scope>
    <source>
        <strain evidence="11 12">H21R-40</strain>
    </source>
</reference>
<comment type="activity regulation">
    <text evidence="9">Activated by a monovalent cation that binds near, but not in, the active site. The most likely occupant of the site in vivo is potassium. Ion binding induces a conformational change that may alter substrate affinity.</text>
</comment>
<feature type="binding site" evidence="9">
    <location>
        <position position="299"/>
    </location>
    <ligand>
        <name>K(+)</name>
        <dbReference type="ChEBI" id="CHEBI:29103"/>
    </ligand>
</feature>
<dbReference type="InterPro" id="IPR011611">
    <property type="entry name" value="PfkB_dom"/>
</dbReference>
<dbReference type="PANTHER" id="PTHR10584">
    <property type="entry name" value="SUGAR KINASE"/>
    <property type="match status" value="1"/>
</dbReference>
<keyword evidence="8 9" id="KW-0119">Carbohydrate metabolism</keyword>
<keyword evidence="12" id="KW-1185">Reference proteome</keyword>
<evidence type="ECO:0000259" key="10">
    <source>
        <dbReference type="Pfam" id="PF00294"/>
    </source>
</evidence>
<evidence type="ECO:0000256" key="7">
    <source>
        <dbReference type="ARBA" id="ARBA00022958"/>
    </source>
</evidence>
<evidence type="ECO:0000256" key="2">
    <source>
        <dbReference type="ARBA" id="ARBA00022723"/>
    </source>
</evidence>
<dbReference type="PRINTS" id="PR00990">
    <property type="entry name" value="RIBOKINASE"/>
</dbReference>
<feature type="binding site" evidence="9">
    <location>
        <position position="200"/>
    </location>
    <ligand>
        <name>ATP</name>
        <dbReference type="ChEBI" id="CHEBI:30616"/>
    </ligand>
</feature>
<comment type="similarity">
    <text evidence="9">Belongs to the carbohydrate kinase PfkB family. Ribokinase subfamily.</text>
</comment>
<name>A0ABY4FJG7_9MICO</name>
<evidence type="ECO:0000256" key="3">
    <source>
        <dbReference type="ARBA" id="ARBA00022741"/>
    </source>
</evidence>
<dbReference type="RefSeq" id="WP_244726307.1">
    <property type="nucleotide sequence ID" value="NZ_CP095045.1"/>
</dbReference>
<dbReference type="PANTHER" id="PTHR10584:SF166">
    <property type="entry name" value="RIBOKINASE"/>
    <property type="match status" value="1"/>
</dbReference>
<gene>
    <name evidence="9" type="primary">rbsK</name>
    <name evidence="11" type="ORF">MUN78_10390</name>
</gene>
<dbReference type="EC" id="2.7.1.15" evidence="9"/>
<comment type="function">
    <text evidence="9">Catalyzes the phosphorylation of ribose at O-5 in a reaction requiring ATP and magnesium. The resulting D-ribose-5-phosphate can then be used either for sythesis of nucleotides, histidine, and tryptophan, or as a component of the pentose phosphate pathway.</text>
</comment>
<keyword evidence="5 9" id="KW-0067">ATP-binding</keyword>
<dbReference type="HAMAP" id="MF_01987">
    <property type="entry name" value="Ribokinase"/>
    <property type="match status" value="1"/>
</dbReference>
<dbReference type="InterPro" id="IPR029056">
    <property type="entry name" value="Ribokinase-like"/>
</dbReference>
<accession>A0ABY4FJG7</accession>
<evidence type="ECO:0000313" key="11">
    <source>
        <dbReference type="EMBL" id="UOQ56112.1"/>
    </source>
</evidence>
<sequence length="320" mass="31496">MTEPASPGDAVGPRGGDRPAVAVVGSVNLDTTVRVPHIPTAGETILASDTASSPGGKGANQAAAAAAAGAAVRFIGAIGADAVGEAAVAGLRAFDVDLSELQTVAHAPSGAATVVVADDAENLIIVTSGANDHLDPDLVAAALDRRAGPVLLTQLETPLAVLAECGRARAFAWRILNPAPISADPGLRPLLAGFTLLVPNRTELAQLAGLPVPRTIAEVSACVAALGFDGDVVVTLGADGAALYPAGGGAAPEAPRTFAPPPVRAIDTTGAGDVFCGTLASGLAAHGDLERAVADAVEASARSTELPRAQLVPGDAAVAR</sequence>
<keyword evidence="4 9" id="KW-0418">Kinase</keyword>
<keyword evidence="7 9" id="KW-0630">Potassium</keyword>